<dbReference type="InterPro" id="IPR034117">
    <property type="entry name" value="SCP_CRISP"/>
</dbReference>
<dbReference type="Gene3D" id="1.10.10.740">
    <property type="entry name" value="Crisp domain"/>
    <property type="match status" value="1"/>
</dbReference>
<evidence type="ECO:0000256" key="1">
    <source>
        <dbReference type="ARBA" id="ARBA00009923"/>
    </source>
</evidence>
<dbReference type="Pfam" id="PF08562">
    <property type="entry name" value="Crisp"/>
    <property type="match status" value="1"/>
</dbReference>
<proteinExistence type="inferred from homology"/>
<keyword evidence="4" id="KW-0732">Signal</keyword>
<dbReference type="FunFam" id="3.40.33.10:FF:000005">
    <property type="entry name" value="Cysteine-rich secretory protein 2"/>
    <property type="match status" value="1"/>
</dbReference>
<sequence length="251" mass="27904">MGPFPVLLLLVAVLCPFSPAVGNTDKDVASVSTTLSSIQKEIVDKHNQLRKMVSPSASNILKMSWSAQAAKNAQNWAEKCNYEHSEPEFRRTNVSCGENLFMSSHLTTWSHAIQTWYDEHFDFNFGVGPKTSDAVVGHYTQVVWYASHLVGCGVSYCPKQSLKIFMVCQYCPAGNVYNRLYTPYNKGKPCGSCPNDCDDGLCTNSCPYNNKYSNCNYLKQTASCEHPMVKSNCAASCYCNGKIYNTQITDN</sequence>
<dbReference type="PROSITE" id="PS51670">
    <property type="entry name" value="SHKT"/>
    <property type="match status" value="1"/>
</dbReference>
<dbReference type="RefSeq" id="XP_012874500.1">
    <property type="nucleotide sequence ID" value="XM_013019046.1"/>
</dbReference>
<dbReference type="PANTHER" id="PTHR10334">
    <property type="entry name" value="CYSTEINE-RICH SECRETORY PROTEIN-RELATED"/>
    <property type="match status" value="1"/>
</dbReference>
<feature type="chain" id="PRO_5010324377" evidence="4">
    <location>
        <begin position="23"/>
        <end position="251"/>
    </location>
</feature>
<dbReference type="Proteomes" id="UP000081671">
    <property type="component" value="Unplaced"/>
</dbReference>
<dbReference type="PRINTS" id="PR00837">
    <property type="entry name" value="V5TPXLIKE"/>
</dbReference>
<evidence type="ECO:0000256" key="2">
    <source>
        <dbReference type="ARBA" id="ARBA00023157"/>
    </source>
</evidence>
<dbReference type="InterPro" id="IPR013871">
    <property type="entry name" value="Cysteine_rich_secretory"/>
</dbReference>
<keyword evidence="2 3" id="KW-1015">Disulfide bond</keyword>
<dbReference type="SUPFAM" id="SSF55797">
    <property type="entry name" value="PR-1-like"/>
    <property type="match status" value="1"/>
</dbReference>
<dbReference type="Pfam" id="PF00188">
    <property type="entry name" value="CAP"/>
    <property type="match status" value="1"/>
</dbReference>
<evidence type="ECO:0000313" key="7">
    <source>
        <dbReference type="RefSeq" id="XP_012874500.1"/>
    </source>
</evidence>
<feature type="disulfide bond" evidence="3">
    <location>
        <begin position="215"/>
        <end position="233"/>
    </location>
</feature>
<dbReference type="InterPro" id="IPR018244">
    <property type="entry name" value="Allrgn_V5/Tpx1_CS"/>
</dbReference>
<name>A0A1S3FE11_DIPOR</name>
<dbReference type="InterPro" id="IPR003582">
    <property type="entry name" value="ShKT_dom"/>
</dbReference>
<comment type="similarity">
    <text evidence="1">Belongs to the CRISP family.</text>
</comment>
<evidence type="ECO:0000259" key="5">
    <source>
        <dbReference type="PROSITE" id="PS51670"/>
    </source>
</evidence>
<feature type="domain" description="ShKT" evidence="5">
    <location>
        <begin position="206"/>
        <end position="239"/>
    </location>
</feature>
<dbReference type="InterPro" id="IPR042076">
    <property type="entry name" value="Crisp-like_dom"/>
</dbReference>
<dbReference type="FunFam" id="1.10.10.740:FF:000001">
    <property type="entry name" value="Cysteine-rich secretory protein 2"/>
    <property type="match status" value="1"/>
</dbReference>
<reference evidence="7" key="1">
    <citation type="submission" date="2025-08" db="UniProtKB">
        <authorList>
            <consortium name="RefSeq"/>
        </authorList>
    </citation>
    <scope>IDENTIFICATION</scope>
    <source>
        <tissue evidence="7">Kidney</tissue>
    </source>
</reference>
<evidence type="ECO:0000313" key="6">
    <source>
        <dbReference type="Proteomes" id="UP000081671"/>
    </source>
</evidence>
<evidence type="ECO:0000256" key="3">
    <source>
        <dbReference type="PROSITE-ProRule" id="PRU01005"/>
    </source>
</evidence>
<feature type="disulfide bond" evidence="3">
    <location>
        <begin position="224"/>
        <end position="237"/>
    </location>
</feature>
<dbReference type="AlphaFoldDB" id="A0A1S3FE11"/>
<dbReference type="OrthoDB" id="737510at2759"/>
<organism evidence="6 7">
    <name type="scientific">Dipodomys ordii</name>
    <name type="common">Ord's kangaroo rat</name>
    <dbReference type="NCBI Taxonomy" id="10020"/>
    <lineage>
        <taxon>Eukaryota</taxon>
        <taxon>Metazoa</taxon>
        <taxon>Chordata</taxon>
        <taxon>Craniata</taxon>
        <taxon>Vertebrata</taxon>
        <taxon>Euteleostomi</taxon>
        <taxon>Mammalia</taxon>
        <taxon>Eutheria</taxon>
        <taxon>Euarchontoglires</taxon>
        <taxon>Glires</taxon>
        <taxon>Rodentia</taxon>
        <taxon>Castorimorpha</taxon>
        <taxon>Heteromyidae</taxon>
        <taxon>Dipodomyinae</taxon>
        <taxon>Dipodomys</taxon>
    </lineage>
</organism>
<dbReference type="InterPro" id="IPR014044">
    <property type="entry name" value="CAP_dom"/>
</dbReference>
<dbReference type="GO" id="GO:0005576">
    <property type="term" value="C:extracellular region"/>
    <property type="evidence" value="ECO:0007669"/>
    <property type="project" value="InterPro"/>
</dbReference>
<feature type="signal peptide" evidence="4">
    <location>
        <begin position="1"/>
        <end position="22"/>
    </location>
</feature>
<accession>A0A1S3FE11</accession>
<dbReference type="PROSITE" id="PS01010">
    <property type="entry name" value="CRISP_2"/>
    <property type="match status" value="1"/>
</dbReference>
<dbReference type="InParanoid" id="A0A1S3FE11"/>
<dbReference type="CDD" id="cd05383">
    <property type="entry name" value="CAP_CRISP"/>
    <property type="match status" value="1"/>
</dbReference>
<dbReference type="Gene3D" id="3.40.33.10">
    <property type="entry name" value="CAP"/>
    <property type="match status" value="1"/>
</dbReference>
<keyword evidence="6" id="KW-1185">Reference proteome</keyword>
<comment type="caution">
    <text evidence="3">Lacks conserved residue(s) required for the propagation of feature annotation.</text>
</comment>
<dbReference type="KEGG" id="dord:105987687"/>
<evidence type="ECO:0000256" key="4">
    <source>
        <dbReference type="SAM" id="SignalP"/>
    </source>
</evidence>
<dbReference type="SMART" id="SM00198">
    <property type="entry name" value="SCP"/>
    <property type="match status" value="1"/>
</dbReference>
<dbReference type="InterPro" id="IPR035940">
    <property type="entry name" value="CAP_sf"/>
</dbReference>
<protein>
    <submittedName>
        <fullName evidence="7">Cysteine-rich secretory protein 3-like</fullName>
    </submittedName>
</protein>
<dbReference type="SUPFAM" id="SSF57546">
    <property type="entry name" value="Crisp domain-like"/>
    <property type="match status" value="1"/>
</dbReference>
<dbReference type="InterPro" id="IPR001283">
    <property type="entry name" value="CRISP-related"/>
</dbReference>
<dbReference type="STRING" id="10020.ENSDORP00000010731"/>
<dbReference type="PROSITE" id="PS01009">
    <property type="entry name" value="CRISP_1"/>
    <property type="match status" value="1"/>
</dbReference>
<dbReference type="GeneID" id="105987687"/>
<gene>
    <name evidence="7" type="primary">LOC105987687</name>
</gene>